<dbReference type="GO" id="GO:0031966">
    <property type="term" value="C:mitochondrial membrane"/>
    <property type="evidence" value="ECO:0007669"/>
    <property type="project" value="UniProtKB-SubCell"/>
</dbReference>
<evidence type="ECO:0000256" key="2">
    <source>
        <dbReference type="ARBA" id="ARBA00008472"/>
    </source>
</evidence>
<evidence type="ECO:0000256" key="3">
    <source>
        <dbReference type="ARBA" id="ARBA00021007"/>
    </source>
</evidence>
<feature type="signal peptide" evidence="10">
    <location>
        <begin position="1"/>
        <end position="24"/>
    </location>
</feature>
<feature type="chain" id="PRO_5004310477" description="NADH-ubiquinone oxidoreductase chain 3" evidence="10">
    <location>
        <begin position="25"/>
        <end position="126"/>
    </location>
</feature>
<accession>Q8M6U3</accession>
<keyword evidence="9" id="KW-0830">Ubiquinone</keyword>
<dbReference type="PANTHER" id="PTHR11058:SF9">
    <property type="entry name" value="NADH-UBIQUINONE OXIDOREDUCTASE CHAIN 3"/>
    <property type="match status" value="1"/>
</dbReference>
<comment type="function">
    <text evidence="9">Core subunit of the mitochondrial membrane respiratory chain NADH dehydrogenase (Complex I) which catalyzes electron transfer from NADH through the respiratory chain, using ubiquinone as an electron acceptor. Essential for the catalytic activity of complex I.</text>
</comment>
<keyword evidence="9" id="KW-0520">NAD</keyword>
<keyword evidence="9" id="KW-0679">Respiratory chain</keyword>
<dbReference type="AlphaFoldDB" id="Q8M6U3"/>
<evidence type="ECO:0000256" key="10">
    <source>
        <dbReference type="SAM" id="SignalP"/>
    </source>
</evidence>
<dbReference type="EC" id="7.1.1.2" evidence="9"/>
<comment type="subcellular location">
    <subcellularLocation>
        <location evidence="1">Membrane</location>
    </subcellularLocation>
    <subcellularLocation>
        <location evidence="9">Mitochondrion membrane</location>
        <topology evidence="9">Multi-pass membrane protein</topology>
    </subcellularLocation>
</comment>
<protein>
    <recommendedName>
        <fullName evidence="3 9">NADH-ubiquinone oxidoreductase chain 3</fullName>
        <ecNumber evidence="9">7.1.1.2</ecNumber>
    </recommendedName>
</protein>
<geneLocation type="mitochondrion" evidence="11"/>
<feature type="transmembrane region" description="Helical" evidence="9">
    <location>
        <begin position="52"/>
        <end position="74"/>
    </location>
</feature>
<dbReference type="InterPro" id="IPR000440">
    <property type="entry name" value="NADH_UbQ/plastoQ_OxRdtase_su3"/>
</dbReference>
<keyword evidence="9" id="KW-1278">Translocase</keyword>
<evidence type="ECO:0000313" key="11">
    <source>
        <dbReference type="EMBL" id="BAB97225.1"/>
    </source>
</evidence>
<evidence type="ECO:0000256" key="9">
    <source>
        <dbReference type="RuleBase" id="RU003640"/>
    </source>
</evidence>
<evidence type="ECO:0000256" key="5">
    <source>
        <dbReference type="ARBA" id="ARBA00022692"/>
    </source>
</evidence>
<organism evidence="11">
    <name type="scientific">Tigriopus japonicus</name>
    <name type="common">Copepod</name>
    <dbReference type="NCBI Taxonomy" id="158387"/>
    <lineage>
        <taxon>Eukaryota</taxon>
        <taxon>Metazoa</taxon>
        <taxon>Ecdysozoa</taxon>
        <taxon>Arthropoda</taxon>
        <taxon>Crustacea</taxon>
        <taxon>Multicrustacea</taxon>
        <taxon>Hexanauplia</taxon>
        <taxon>Copepoda</taxon>
        <taxon>Harpacticoida</taxon>
        <taxon>Harpacticidae</taxon>
        <taxon>Tigriopus</taxon>
    </lineage>
</organism>
<evidence type="ECO:0000256" key="7">
    <source>
        <dbReference type="ARBA" id="ARBA00023136"/>
    </source>
</evidence>
<keyword evidence="10" id="KW-0732">Signal</keyword>
<dbReference type="GO" id="GO:0008137">
    <property type="term" value="F:NADH dehydrogenase (ubiquinone) activity"/>
    <property type="evidence" value="ECO:0007669"/>
    <property type="project" value="UniProtKB-UniRule"/>
</dbReference>
<dbReference type="EMBL" id="AB060648">
    <property type="protein sequence ID" value="BAB97225.1"/>
    <property type="molecule type" value="Genomic_DNA"/>
</dbReference>
<dbReference type="InterPro" id="IPR038430">
    <property type="entry name" value="NDAH_ubi_oxred_su3_sf"/>
</dbReference>
<dbReference type="Pfam" id="PF00507">
    <property type="entry name" value="Oxidored_q4"/>
    <property type="match status" value="1"/>
</dbReference>
<comment type="catalytic activity">
    <reaction evidence="8 9">
        <text>a ubiquinone + NADH + 5 H(+)(in) = a ubiquinol + NAD(+) + 4 H(+)(out)</text>
        <dbReference type="Rhea" id="RHEA:29091"/>
        <dbReference type="Rhea" id="RHEA-COMP:9565"/>
        <dbReference type="Rhea" id="RHEA-COMP:9566"/>
        <dbReference type="ChEBI" id="CHEBI:15378"/>
        <dbReference type="ChEBI" id="CHEBI:16389"/>
        <dbReference type="ChEBI" id="CHEBI:17976"/>
        <dbReference type="ChEBI" id="CHEBI:57540"/>
        <dbReference type="ChEBI" id="CHEBI:57945"/>
        <dbReference type="EC" id="7.1.1.2"/>
    </reaction>
</comment>
<keyword evidence="4 9" id="KW-0813">Transport</keyword>
<dbReference type="PANTHER" id="PTHR11058">
    <property type="entry name" value="NADH-UBIQUINONE OXIDOREDUCTASE CHAIN 3"/>
    <property type="match status" value="1"/>
</dbReference>
<keyword evidence="5 9" id="KW-0812">Transmembrane</keyword>
<keyword evidence="7 9" id="KW-0472">Membrane</keyword>
<evidence type="ECO:0000256" key="1">
    <source>
        <dbReference type="ARBA" id="ARBA00004370"/>
    </source>
</evidence>
<dbReference type="GO" id="GO:0030964">
    <property type="term" value="C:NADH dehydrogenase complex"/>
    <property type="evidence" value="ECO:0007669"/>
    <property type="project" value="TreeGrafter"/>
</dbReference>
<comment type="similarity">
    <text evidence="2 9">Belongs to the complex I subunit 3 family.</text>
</comment>
<reference evidence="11" key="1">
    <citation type="journal article" date="2002" name="Mar. Biotechnol.">
        <title>Complete mitochondrial DNA sequence of Tigriopus japonicus (Crustacea: Copepoda).</title>
        <authorList>
            <person name="Machida R.J."/>
            <person name="Miya M.U."/>
            <person name="Nishida M."/>
            <person name="Nishida S."/>
        </authorList>
    </citation>
    <scope>NUCLEOTIDE SEQUENCE</scope>
</reference>
<evidence type="ECO:0000256" key="4">
    <source>
        <dbReference type="ARBA" id="ARBA00022448"/>
    </source>
</evidence>
<keyword evidence="6 9" id="KW-1133">Transmembrane helix</keyword>
<dbReference type="Gene3D" id="1.20.58.1610">
    <property type="entry name" value="NADH:ubiquinone/plastoquinone oxidoreductase, chain 3"/>
    <property type="match status" value="1"/>
</dbReference>
<gene>
    <name evidence="11" type="primary">ND3</name>
</gene>
<evidence type="ECO:0000256" key="6">
    <source>
        <dbReference type="ARBA" id="ARBA00022989"/>
    </source>
</evidence>
<evidence type="ECO:0000256" key="8">
    <source>
        <dbReference type="ARBA" id="ARBA00049551"/>
    </source>
</evidence>
<keyword evidence="9 11" id="KW-0496">Mitochondrion</keyword>
<name>Q8M6U3_TIGJA</name>
<keyword evidence="9" id="KW-0249">Electron transport</keyword>
<proteinExistence type="inferred from homology"/>
<sequence length="126" mass="13987">MFLNWLLVVVGLSVLLSSLGFVLSKKIKEVSKEKNSPFECGFNPCEGGRVSFSFHFFLVALIFIVFDVELLLLYPYIMLFKSGGGCLTSEVRFVCWVNCVFESSLFVGMVYKNTGLKVVGATGSMN</sequence>